<feature type="domain" description="Response regulatory" evidence="10">
    <location>
        <begin position="4"/>
        <end position="117"/>
    </location>
</feature>
<dbReference type="Gene3D" id="3.40.50.2300">
    <property type="match status" value="1"/>
</dbReference>
<evidence type="ECO:0000256" key="4">
    <source>
        <dbReference type="ARBA" id="ARBA00023015"/>
    </source>
</evidence>
<dbReference type="Gene3D" id="6.10.250.690">
    <property type="match status" value="1"/>
</dbReference>
<sequence length="224" mass="25145">MNTTVLICDDNIAVHESLTTYLNDAHIDVLSAYTGEDALQLLKHHEIHFIILDLMLPGIFGLDVLKTLRKFSEVPVLILSAKTSEFDRILGLELGADDYISKPFSPREIATRVQVILKRTKNKPESKSISFSNLTVDPHAYTAFIDGSPLDLTPKELKVLALLAAAPGIVFSRDQILNQVWGYDYYGDIRSVDTQIKHIRQKLPQNASFEIRSIYGVGYKMEAL</sequence>
<dbReference type="Gene3D" id="1.10.10.10">
    <property type="entry name" value="Winged helix-like DNA-binding domain superfamily/Winged helix DNA-binding domain"/>
    <property type="match status" value="1"/>
</dbReference>
<comment type="caution">
    <text evidence="12">The sequence shown here is derived from an EMBL/GenBank/DDBJ whole genome shotgun (WGS) entry which is preliminary data.</text>
</comment>
<reference evidence="12 13" key="1">
    <citation type="journal article" date="2021" name="ISME Commun">
        <title>Automated analysis of genomic sequences facilitates high-throughput and comprehensive description of bacteria.</title>
        <authorList>
            <person name="Hitch T.C.A."/>
        </authorList>
    </citation>
    <scope>NUCLEOTIDE SEQUENCE [LARGE SCALE GENOMIC DNA]</scope>
    <source>
        <strain evidence="12 13">Sanger_109</strain>
    </source>
</reference>
<dbReference type="EMBL" id="JAOQJQ010000001">
    <property type="protein sequence ID" value="MCU6761560.1"/>
    <property type="molecule type" value="Genomic_DNA"/>
</dbReference>
<gene>
    <name evidence="12" type="ORF">OCV88_04295</name>
</gene>
<dbReference type="SUPFAM" id="SSF52172">
    <property type="entry name" value="CheY-like"/>
    <property type="match status" value="1"/>
</dbReference>
<proteinExistence type="predicted"/>
<dbReference type="PROSITE" id="PS51755">
    <property type="entry name" value="OMPR_PHOB"/>
    <property type="match status" value="1"/>
</dbReference>
<evidence type="ECO:0000259" key="10">
    <source>
        <dbReference type="PROSITE" id="PS50110"/>
    </source>
</evidence>
<dbReference type="RefSeq" id="WP_158424353.1">
    <property type="nucleotide sequence ID" value="NZ_JAOQJQ010000001.1"/>
</dbReference>
<dbReference type="InterPro" id="IPR001867">
    <property type="entry name" value="OmpR/PhoB-type_DNA-bd"/>
</dbReference>
<evidence type="ECO:0000256" key="7">
    <source>
        <dbReference type="ARBA" id="ARBA00024867"/>
    </source>
</evidence>
<organism evidence="12 13">
    <name type="scientific">Brotonthovivens ammoniilytica</name>
    <dbReference type="NCBI Taxonomy" id="2981725"/>
    <lineage>
        <taxon>Bacteria</taxon>
        <taxon>Bacillati</taxon>
        <taxon>Bacillota</taxon>
        <taxon>Clostridia</taxon>
        <taxon>Lachnospirales</taxon>
        <taxon>Lachnospiraceae</taxon>
        <taxon>Brotonthovivens</taxon>
    </lineage>
</organism>
<dbReference type="InterPro" id="IPR036388">
    <property type="entry name" value="WH-like_DNA-bd_sf"/>
</dbReference>
<feature type="DNA-binding region" description="OmpR/PhoB-type" evidence="9">
    <location>
        <begin position="126"/>
        <end position="223"/>
    </location>
</feature>
<dbReference type="InterPro" id="IPR011006">
    <property type="entry name" value="CheY-like_superfamily"/>
</dbReference>
<keyword evidence="13" id="KW-1185">Reference proteome</keyword>
<dbReference type="PANTHER" id="PTHR48111">
    <property type="entry name" value="REGULATOR OF RPOS"/>
    <property type="match status" value="1"/>
</dbReference>
<name>A0ABT2TH83_9FIRM</name>
<dbReference type="InterPro" id="IPR039420">
    <property type="entry name" value="WalR-like"/>
</dbReference>
<dbReference type="Proteomes" id="UP001652442">
    <property type="component" value="Unassembled WGS sequence"/>
</dbReference>
<dbReference type="InterPro" id="IPR001789">
    <property type="entry name" value="Sig_transdc_resp-reg_receiver"/>
</dbReference>
<keyword evidence="2 8" id="KW-0597">Phosphoprotein</keyword>
<dbReference type="SMART" id="SM00448">
    <property type="entry name" value="REC"/>
    <property type="match status" value="1"/>
</dbReference>
<dbReference type="PROSITE" id="PS50110">
    <property type="entry name" value="RESPONSE_REGULATORY"/>
    <property type="match status" value="1"/>
</dbReference>
<dbReference type="SMART" id="SM00862">
    <property type="entry name" value="Trans_reg_C"/>
    <property type="match status" value="1"/>
</dbReference>
<evidence type="ECO:0000313" key="13">
    <source>
        <dbReference type="Proteomes" id="UP001652442"/>
    </source>
</evidence>
<dbReference type="Pfam" id="PF00486">
    <property type="entry name" value="Trans_reg_C"/>
    <property type="match status" value="1"/>
</dbReference>
<comment type="function">
    <text evidence="7">May play the central regulatory role in sporulation. It may be an element of the effector pathway responsible for the activation of sporulation genes in response to nutritional stress. Spo0A may act in concert with spo0H (a sigma factor) to control the expression of some genes that are critical to the sporulation process.</text>
</comment>
<dbReference type="PANTHER" id="PTHR48111:SF1">
    <property type="entry name" value="TWO-COMPONENT RESPONSE REGULATOR ORR33"/>
    <property type="match status" value="1"/>
</dbReference>
<feature type="modified residue" description="4-aspartylphosphate" evidence="8">
    <location>
        <position position="53"/>
    </location>
</feature>
<evidence type="ECO:0000313" key="12">
    <source>
        <dbReference type="EMBL" id="MCU6761560.1"/>
    </source>
</evidence>
<evidence type="ECO:0000256" key="9">
    <source>
        <dbReference type="PROSITE-ProRule" id="PRU01091"/>
    </source>
</evidence>
<evidence type="ECO:0000256" key="3">
    <source>
        <dbReference type="ARBA" id="ARBA00023012"/>
    </source>
</evidence>
<evidence type="ECO:0000256" key="2">
    <source>
        <dbReference type="ARBA" id="ARBA00022553"/>
    </source>
</evidence>
<dbReference type="CDD" id="cd00383">
    <property type="entry name" value="trans_reg_C"/>
    <property type="match status" value="1"/>
</dbReference>
<dbReference type="Pfam" id="PF00072">
    <property type="entry name" value="Response_reg"/>
    <property type="match status" value="1"/>
</dbReference>
<keyword evidence="4" id="KW-0805">Transcription regulation</keyword>
<keyword evidence="6" id="KW-0804">Transcription</keyword>
<evidence type="ECO:0000256" key="8">
    <source>
        <dbReference type="PROSITE-ProRule" id="PRU00169"/>
    </source>
</evidence>
<evidence type="ECO:0000256" key="6">
    <source>
        <dbReference type="ARBA" id="ARBA00023163"/>
    </source>
</evidence>
<keyword evidence="5 9" id="KW-0238">DNA-binding</keyword>
<evidence type="ECO:0000256" key="1">
    <source>
        <dbReference type="ARBA" id="ARBA00018672"/>
    </source>
</evidence>
<evidence type="ECO:0000259" key="11">
    <source>
        <dbReference type="PROSITE" id="PS51755"/>
    </source>
</evidence>
<keyword evidence="3" id="KW-0902">Two-component regulatory system</keyword>
<accession>A0ABT2TH83</accession>
<feature type="domain" description="OmpR/PhoB-type" evidence="11">
    <location>
        <begin position="126"/>
        <end position="223"/>
    </location>
</feature>
<evidence type="ECO:0000256" key="5">
    <source>
        <dbReference type="ARBA" id="ARBA00023125"/>
    </source>
</evidence>
<protein>
    <recommendedName>
        <fullName evidence="1">Stage 0 sporulation protein A homolog</fullName>
    </recommendedName>
</protein>